<dbReference type="Gene3D" id="3.40.50.2000">
    <property type="entry name" value="Glycogen Phosphorylase B"/>
    <property type="match status" value="2"/>
</dbReference>
<dbReference type="GO" id="GO:0016757">
    <property type="term" value="F:glycosyltransferase activity"/>
    <property type="evidence" value="ECO:0007669"/>
    <property type="project" value="InterPro"/>
</dbReference>
<organism evidence="4 5">
    <name type="scientific">Natronorubrum daqingense</name>
    <dbReference type="NCBI Taxonomy" id="588898"/>
    <lineage>
        <taxon>Archaea</taxon>
        <taxon>Methanobacteriati</taxon>
        <taxon>Methanobacteriota</taxon>
        <taxon>Stenosarchaea group</taxon>
        <taxon>Halobacteria</taxon>
        <taxon>Halobacteriales</taxon>
        <taxon>Natrialbaceae</taxon>
        <taxon>Natronorubrum</taxon>
    </lineage>
</organism>
<protein>
    <submittedName>
        <fullName evidence="4">Glycosyltransferase involved in cell wall bisynthesis</fullName>
    </submittedName>
    <submittedName>
        <fullName evidence="3">Group 1 glycosyl transferase</fullName>
    </submittedName>
</protein>
<accession>A0A1N6Y1P2</accession>
<evidence type="ECO:0000313" key="6">
    <source>
        <dbReference type="Proteomes" id="UP000187321"/>
    </source>
</evidence>
<dbReference type="STRING" id="588898.BB347_03775"/>
<evidence type="ECO:0000259" key="2">
    <source>
        <dbReference type="Pfam" id="PF00534"/>
    </source>
</evidence>
<reference evidence="3 6" key="1">
    <citation type="submission" date="2017-01" db="EMBL/GenBank/DDBJ databases">
        <title>Complete genome sequence of Haloterrigena daqingensis type strain (JX313T).</title>
        <authorList>
            <person name="Shuang W."/>
        </authorList>
    </citation>
    <scope>NUCLEOTIDE SEQUENCE [LARGE SCALE GENOMIC DNA]</scope>
    <source>
        <strain evidence="3 6">JX313</strain>
    </source>
</reference>
<name>A0A1N6Y1P2_9EURY</name>
<keyword evidence="5" id="KW-1185">Reference proteome</keyword>
<evidence type="ECO:0000313" key="5">
    <source>
        <dbReference type="Proteomes" id="UP000185687"/>
    </source>
</evidence>
<dbReference type="CDD" id="cd03801">
    <property type="entry name" value="GT4_PimA-like"/>
    <property type="match status" value="1"/>
</dbReference>
<dbReference type="Proteomes" id="UP000187321">
    <property type="component" value="Chromosome"/>
</dbReference>
<dbReference type="InterPro" id="IPR001296">
    <property type="entry name" value="Glyco_trans_1"/>
</dbReference>
<dbReference type="Proteomes" id="UP000185687">
    <property type="component" value="Unassembled WGS sequence"/>
</dbReference>
<evidence type="ECO:0000313" key="3">
    <source>
        <dbReference type="EMBL" id="APX95806.1"/>
    </source>
</evidence>
<sequence>MRVGLVVDGDLEQATGGYRYDRKLVEFLESRGDTIDVISLSEASEESVGDRTSAAPSSELQTRLDRPYDVLLQDELCYARLLEYNPRLERPGALVSLVHLLRAPDPTVYDPRAREREWRYLESVDAAICTSEYTRDRTLALAGTDLPTQVAHPAGRHDGPALTPDTVETRAHRDPFRVVSIGTLEARKNVTTLLEALARLDSSSTEWSLTAVGRKDADPAYASAARERAVELGIDDRVTFAGEVAASVLESTLEDAHVLAGPSRYEGFGMAYLEAMEYGVVPIASTVGGACEIVSDGENGFLIDPVDSSQLAGQLERLANDRDRLATLGVGALRTARAHPSWTDTLESVREFLRRSIHRSGRTGGEHP</sequence>
<reference evidence="4 5" key="2">
    <citation type="submission" date="2017-01" db="EMBL/GenBank/DDBJ databases">
        <authorList>
            <person name="Mah S.A."/>
            <person name="Swanson W.J."/>
            <person name="Moy G.W."/>
            <person name="Vacquier V.D."/>
        </authorList>
    </citation>
    <scope>NUCLEOTIDE SEQUENCE [LARGE SCALE GENOMIC DNA]</scope>
    <source>
        <strain evidence="4 5">CGMCC 1.8909</strain>
    </source>
</reference>
<evidence type="ECO:0000256" key="1">
    <source>
        <dbReference type="ARBA" id="ARBA00022679"/>
    </source>
</evidence>
<dbReference type="RefSeq" id="WP_076578255.1">
    <property type="nucleotide sequence ID" value="NZ_CP019327.1"/>
</dbReference>
<gene>
    <name evidence="3" type="ORF">BB347_03775</name>
    <name evidence="4" type="ORF">SAMN05421809_0284</name>
</gene>
<dbReference type="PANTHER" id="PTHR46401">
    <property type="entry name" value="GLYCOSYLTRANSFERASE WBBK-RELATED"/>
    <property type="match status" value="1"/>
</dbReference>
<dbReference type="EMBL" id="FTNP01000001">
    <property type="protein sequence ID" value="SIR08444.1"/>
    <property type="molecule type" value="Genomic_DNA"/>
</dbReference>
<dbReference type="OrthoDB" id="131038at2157"/>
<dbReference type="Pfam" id="PF00534">
    <property type="entry name" value="Glycos_transf_1"/>
    <property type="match status" value="1"/>
</dbReference>
<keyword evidence="1 4" id="KW-0808">Transferase</keyword>
<dbReference type="PANTHER" id="PTHR46401:SF2">
    <property type="entry name" value="GLYCOSYLTRANSFERASE WBBK-RELATED"/>
    <property type="match status" value="1"/>
</dbReference>
<dbReference type="KEGG" id="hda:BB347_03775"/>
<dbReference type="AlphaFoldDB" id="A0A1N6Y1P2"/>
<proteinExistence type="predicted"/>
<dbReference type="EMBL" id="CP019327">
    <property type="protein sequence ID" value="APX95806.1"/>
    <property type="molecule type" value="Genomic_DNA"/>
</dbReference>
<dbReference type="SUPFAM" id="SSF53756">
    <property type="entry name" value="UDP-Glycosyltransferase/glycogen phosphorylase"/>
    <property type="match status" value="1"/>
</dbReference>
<evidence type="ECO:0000313" key="4">
    <source>
        <dbReference type="EMBL" id="SIR08444.1"/>
    </source>
</evidence>
<feature type="domain" description="Glycosyl transferase family 1" evidence="2">
    <location>
        <begin position="173"/>
        <end position="326"/>
    </location>
</feature>
<dbReference type="GeneID" id="30955032"/>